<keyword evidence="3" id="KW-0597">Phosphoprotein</keyword>
<evidence type="ECO:0000256" key="4">
    <source>
        <dbReference type="ARBA" id="ARBA00022679"/>
    </source>
</evidence>
<dbReference type="EMBL" id="JAUTWS010000001">
    <property type="protein sequence ID" value="MDO9706947.1"/>
    <property type="molecule type" value="Genomic_DNA"/>
</dbReference>
<dbReference type="InterPro" id="IPR011102">
    <property type="entry name" value="Sig_transdc_His_kinase_HWE"/>
</dbReference>
<dbReference type="SUPFAM" id="SSF55874">
    <property type="entry name" value="ATPase domain of HSP90 chaperone/DNA topoisomerase II/histidine kinase"/>
    <property type="match status" value="1"/>
</dbReference>
<evidence type="ECO:0000256" key="5">
    <source>
        <dbReference type="ARBA" id="ARBA00022741"/>
    </source>
</evidence>
<keyword evidence="11" id="KW-1185">Reference proteome</keyword>
<sequence>MLATETRESLGPSDAKDGPSQPAQGLPAPSDGGSGAALLRARADLARSIACDRLDVLAAGPELGPAGPDAPLPVRLAAWLDRAAPGGLIALDRLPPEAPAAGRLLSIALTRERILWLRGAAAPPWSEAERATAAALRTAWLEAALEEAEREAARNAAASQQAFLMAELDHRLKNIMANVQALVRLSRHGATSVEDFISDLEQRLRALAAAHGLLHRSRRQGAQLRALVALELGPHAARAGGRVATRGPDMLLRPPAALALSLALHELATNAAKHGALSVPEGRVWLSWRQGSAGLLLRWHESGGPPVRAPQRRGFGLTVIERSMAHGLGGTSRLEFAASGLRCTIGIPATQLAPVA</sequence>
<evidence type="ECO:0000256" key="1">
    <source>
        <dbReference type="ARBA" id="ARBA00000085"/>
    </source>
</evidence>
<name>A0ABT9DSS4_9PROT</name>
<dbReference type="EC" id="2.7.13.3" evidence="2"/>
<feature type="region of interest" description="Disordered" evidence="8">
    <location>
        <begin position="1"/>
        <end position="34"/>
    </location>
</feature>
<proteinExistence type="predicted"/>
<dbReference type="PANTHER" id="PTHR41523">
    <property type="entry name" value="TWO-COMPONENT SYSTEM SENSOR PROTEIN"/>
    <property type="match status" value="1"/>
</dbReference>
<dbReference type="Proteomes" id="UP001243009">
    <property type="component" value="Unassembled WGS sequence"/>
</dbReference>
<dbReference type="GO" id="GO:0004673">
    <property type="term" value="F:protein histidine kinase activity"/>
    <property type="evidence" value="ECO:0007669"/>
    <property type="project" value="UniProtKB-EC"/>
</dbReference>
<dbReference type="InterPro" id="IPR036890">
    <property type="entry name" value="HATPase_C_sf"/>
</dbReference>
<accession>A0ABT9DSS4</accession>
<comment type="catalytic activity">
    <reaction evidence="1">
        <text>ATP + protein L-histidine = ADP + protein N-phospho-L-histidine.</text>
        <dbReference type="EC" id="2.7.13.3"/>
    </reaction>
</comment>
<dbReference type="Pfam" id="PF07536">
    <property type="entry name" value="HWE_HK"/>
    <property type="match status" value="1"/>
</dbReference>
<keyword evidence="6 10" id="KW-0418">Kinase</keyword>
<dbReference type="Gene3D" id="3.30.450.270">
    <property type="match status" value="1"/>
</dbReference>
<reference evidence="10 11" key="1">
    <citation type="submission" date="2023-08" db="EMBL/GenBank/DDBJ databases">
        <title>The draft genome sequence of Paracraurococcus sp. LOR1-02.</title>
        <authorList>
            <person name="Kingkaew E."/>
            <person name="Tanasupawat S."/>
        </authorList>
    </citation>
    <scope>NUCLEOTIDE SEQUENCE [LARGE SCALE GENOMIC DNA]</scope>
    <source>
        <strain evidence="10 11">LOR1-02</strain>
    </source>
</reference>
<keyword evidence="4 10" id="KW-0808">Transferase</keyword>
<keyword evidence="5" id="KW-0547">Nucleotide-binding</keyword>
<evidence type="ECO:0000313" key="10">
    <source>
        <dbReference type="EMBL" id="MDO9706947.1"/>
    </source>
</evidence>
<dbReference type="RefSeq" id="WP_305101817.1">
    <property type="nucleotide sequence ID" value="NZ_JAUTWS010000001.1"/>
</dbReference>
<feature type="domain" description="Signal transduction histidine kinase HWE region" evidence="9">
    <location>
        <begin position="167"/>
        <end position="249"/>
    </location>
</feature>
<dbReference type="SMART" id="SM00911">
    <property type="entry name" value="HWE_HK"/>
    <property type="match status" value="1"/>
</dbReference>
<comment type="caution">
    <text evidence="10">The sequence shown here is derived from an EMBL/GenBank/DDBJ whole genome shotgun (WGS) entry which is preliminary data.</text>
</comment>
<evidence type="ECO:0000256" key="2">
    <source>
        <dbReference type="ARBA" id="ARBA00012438"/>
    </source>
</evidence>
<evidence type="ECO:0000256" key="7">
    <source>
        <dbReference type="ARBA" id="ARBA00022840"/>
    </source>
</evidence>
<evidence type="ECO:0000256" key="8">
    <source>
        <dbReference type="SAM" id="MobiDB-lite"/>
    </source>
</evidence>
<protein>
    <recommendedName>
        <fullName evidence="2">histidine kinase</fullName>
        <ecNumber evidence="2">2.7.13.3</ecNumber>
    </recommendedName>
</protein>
<dbReference type="Gene3D" id="3.30.565.10">
    <property type="entry name" value="Histidine kinase-like ATPase, C-terminal domain"/>
    <property type="match status" value="1"/>
</dbReference>
<evidence type="ECO:0000256" key="3">
    <source>
        <dbReference type="ARBA" id="ARBA00022553"/>
    </source>
</evidence>
<gene>
    <name evidence="10" type="ORF">Q7A36_01245</name>
</gene>
<evidence type="ECO:0000256" key="6">
    <source>
        <dbReference type="ARBA" id="ARBA00022777"/>
    </source>
</evidence>
<evidence type="ECO:0000259" key="9">
    <source>
        <dbReference type="SMART" id="SM00911"/>
    </source>
</evidence>
<dbReference type="PANTHER" id="PTHR41523:SF7">
    <property type="entry name" value="HISTIDINE KINASE"/>
    <property type="match status" value="1"/>
</dbReference>
<organism evidence="10 11">
    <name type="scientific">Paracraurococcus lichenis</name>
    <dbReference type="NCBI Taxonomy" id="3064888"/>
    <lineage>
        <taxon>Bacteria</taxon>
        <taxon>Pseudomonadati</taxon>
        <taxon>Pseudomonadota</taxon>
        <taxon>Alphaproteobacteria</taxon>
        <taxon>Acetobacterales</taxon>
        <taxon>Roseomonadaceae</taxon>
        <taxon>Paracraurococcus</taxon>
    </lineage>
</organism>
<evidence type="ECO:0000313" key="11">
    <source>
        <dbReference type="Proteomes" id="UP001243009"/>
    </source>
</evidence>
<keyword evidence="7" id="KW-0067">ATP-binding</keyword>
<dbReference type="InterPro" id="IPR043150">
    <property type="entry name" value="Phytochrome_PHY_sf"/>
</dbReference>